<feature type="region of interest" description="Disordered" evidence="1">
    <location>
        <begin position="34"/>
        <end position="60"/>
    </location>
</feature>
<evidence type="ECO:0000256" key="1">
    <source>
        <dbReference type="SAM" id="MobiDB-lite"/>
    </source>
</evidence>
<keyword evidence="3" id="KW-1185">Reference proteome</keyword>
<proteinExistence type="predicted"/>
<dbReference type="HOGENOM" id="CLU_2931645_0_0_9"/>
<name>A0A068LWK8_BACMM</name>
<protein>
    <submittedName>
        <fullName evidence="2">Uncharacterized protein</fullName>
    </submittedName>
</protein>
<evidence type="ECO:0000313" key="2">
    <source>
        <dbReference type="EMBL" id="AIE59912.1"/>
    </source>
</evidence>
<feature type="compositionally biased region" description="Polar residues" evidence="1">
    <location>
        <begin position="37"/>
        <end position="60"/>
    </location>
</feature>
<dbReference type="EMBL" id="CP007739">
    <property type="protein sequence ID" value="AIE59912.1"/>
    <property type="molecule type" value="Genomic_DNA"/>
</dbReference>
<dbReference type="KEGG" id="bmet:BMMGA3_07510"/>
<dbReference type="Proteomes" id="UP000027602">
    <property type="component" value="Chromosome"/>
</dbReference>
<reference evidence="2 3" key="1">
    <citation type="journal article" date="2015" name="BMC Genomics">
        <title>Transcriptome analysis of thermophilic methylotrophic Bacillus methanolicus MGA3 using RNA-sequencing provides detailed insights into its previously uncharted transcriptional landscape.</title>
        <authorList>
            <person name="Irla M."/>
            <person name="Neshat A."/>
            <person name="Brautaset T."/>
            <person name="Ruckert C."/>
            <person name="Kalinowski J."/>
            <person name="Wendisch V.F."/>
        </authorList>
    </citation>
    <scope>NUCLEOTIDE SEQUENCE [LARGE SCALE GENOMIC DNA]</scope>
    <source>
        <strain evidence="3">MGA3 / ATCC 53907</strain>
    </source>
</reference>
<evidence type="ECO:0000313" key="3">
    <source>
        <dbReference type="Proteomes" id="UP000027602"/>
    </source>
</evidence>
<gene>
    <name evidence="2" type="ORF">BMMGA3_07510</name>
</gene>
<sequence length="60" mass="6833">MKSNRPVYNWERSPMQTGIMGTGQELMAIGLKRIKASSPQEQNSKMSEESTWTKQSAEEK</sequence>
<dbReference type="RefSeq" id="WP_155815649.1">
    <property type="nucleotide sequence ID" value="NZ_ADWW01000008.1"/>
</dbReference>
<organism evidence="2 3">
    <name type="scientific">Bacillus methanolicus (strain MGA3 / ATCC 53907)</name>
    <dbReference type="NCBI Taxonomy" id="796606"/>
    <lineage>
        <taxon>Bacteria</taxon>
        <taxon>Bacillati</taxon>
        <taxon>Bacillota</taxon>
        <taxon>Bacilli</taxon>
        <taxon>Bacillales</taxon>
        <taxon>Bacillaceae</taxon>
        <taxon>Bacillus</taxon>
    </lineage>
</organism>
<dbReference type="AlphaFoldDB" id="A0A068LWK8"/>
<accession>A0A068LWK8</accession>